<dbReference type="Gene3D" id="3.40.50.2300">
    <property type="match status" value="2"/>
</dbReference>
<evidence type="ECO:0000256" key="2">
    <source>
        <dbReference type="ARBA" id="ARBA00023125"/>
    </source>
</evidence>
<dbReference type="PROSITE" id="PS50932">
    <property type="entry name" value="HTH_LACI_2"/>
    <property type="match status" value="1"/>
</dbReference>
<keyword evidence="2 5" id="KW-0238">DNA-binding</keyword>
<dbReference type="InterPro" id="IPR000843">
    <property type="entry name" value="HTH_LacI"/>
</dbReference>
<keyword evidence="3" id="KW-0804">Transcription</keyword>
<dbReference type="SMART" id="SM00354">
    <property type="entry name" value="HTH_LACI"/>
    <property type="match status" value="1"/>
</dbReference>
<dbReference type="EMBL" id="JBHRVA010000003">
    <property type="protein sequence ID" value="MFC3302872.1"/>
    <property type="molecule type" value="Genomic_DNA"/>
</dbReference>
<evidence type="ECO:0000259" key="4">
    <source>
        <dbReference type="PROSITE" id="PS50932"/>
    </source>
</evidence>
<evidence type="ECO:0000256" key="1">
    <source>
        <dbReference type="ARBA" id="ARBA00023015"/>
    </source>
</evidence>
<reference evidence="6" key="1">
    <citation type="journal article" date="2019" name="Int. J. Syst. Evol. Microbiol.">
        <title>The Global Catalogue of Microorganisms (GCM) 10K type strain sequencing project: providing services to taxonomists for standard genome sequencing and annotation.</title>
        <authorList>
            <consortium name="The Broad Institute Genomics Platform"/>
            <consortium name="The Broad Institute Genome Sequencing Center for Infectious Disease"/>
            <person name="Wu L."/>
            <person name="Ma J."/>
        </authorList>
    </citation>
    <scope>NUCLEOTIDE SEQUENCE [LARGE SCALE GENOMIC DNA]</scope>
    <source>
        <strain evidence="6">KCTC 22245</strain>
    </source>
</reference>
<feature type="domain" description="HTH lacI-type" evidence="4">
    <location>
        <begin position="2"/>
        <end position="56"/>
    </location>
</feature>
<proteinExistence type="predicted"/>
<dbReference type="InterPro" id="IPR046335">
    <property type="entry name" value="LacI/GalR-like_sensor"/>
</dbReference>
<dbReference type="CDD" id="cd01545">
    <property type="entry name" value="PBP1_SalR"/>
    <property type="match status" value="1"/>
</dbReference>
<dbReference type="Gene3D" id="1.10.260.40">
    <property type="entry name" value="lambda repressor-like DNA-binding domains"/>
    <property type="match status" value="1"/>
</dbReference>
<gene>
    <name evidence="5" type="ORF">ACFONP_09020</name>
</gene>
<protein>
    <submittedName>
        <fullName evidence="5">LacI family DNA-binding transcriptional regulator</fullName>
    </submittedName>
</protein>
<dbReference type="PROSITE" id="PS00356">
    <property type="entry name" value="HTH_LACI_1"/>
    <property type="match status" value="1"/>
</dbReference>
<evidence type="ECO:0000313" key="5">
    <source>
        <dbReference type="EMBL" id="MFC3302872.1"/>
    </source>
</evidence>
<dbReference type="SUPFAM" id="SSF47413">
    <property type="entry name" value="lambda repressor-like DNA-binding domains"/>
    <property type="match status" value="1"/>
</dbReference>
<dbReference type="InterPro" id="IPR010982">
    <property type="entry name" value="Lambda_DNA-bd_dom_sf"/>
</dbReference>
<dbReference type="SUPFAM" id="SSF53822">
    <property type="entry name" value="Periplasmic binding protein-like I"/>
    <property type="match status" value="1"/>
</dbReference>
<dbReference type="GO" id="GO:0003677">
    <property type="term" value="F:DNA binding"/>
    <property type="evidence" value="ECO:0007669"/>
    <property type="project" value="UniProtKB-KW"/>
</dbReference>
<dbReference type="RefSeq" id="WP_189574877.1">
    <property type="nucleotide sequence ID" value="NZ_BMXU01000002.1"/>
</dbReference>
<dbReference type="PANTHER" id="PTHR30146">
    <property type="entry name" value="LACI-RELATED TRANSCRIPTIONAL REPRESSOR"/>
    <property type="match status" value="1"/>
</dbReference>
<organism evidence="5 6">
    <name type="scientific">Parvularcula lutaonensis</name>
    <dbReference type="NCBI Taxonomy" id="491923"/>
    <lineage>
        <taxon>Bacteria</taxon>
        <taxon>Pseudomonadati</taxon>
        <taxon>Pseudomonadota</taxon>
        <taxon>Alphaproteobacteria</taxon>
        <taxon>Parvularculales</taxon>
        <taxon>Parvularculaceae</taxon>
        <taxon>Parvularcula</taxon>
    </lineage>
</organism>
<sequence length="341" mass="36965">MVRMVDVAKQAGVSVKTVSRVLNNEPHVQEAMREKVRAAMDQLGYVPSASARSLRSHRSYTIMLLIHDIRSPFTNTVQFGALQACQELGYHLQLAMVGSETLEDRSKLERYFEKTLRAGKPDGLVLVPPMANHPVVADVMPSLGIATIRIGPNDVPDTDETATVTIDDTLASREMTKHLLSLGHRRIAFLRGKEDQDATQRRFEGYAQALSDAGVARDPSIILPGTFNFESGLASGEKLLAMKEPPTAVFAANDDMAAGVIMAAHRLGVDVPSQLSVAGFDDSEIAERTWPTITTIRQPLEEIGMAAIESLVAAAGGSAQPLRSKTLPFELLIRNSTAPVK</sequence>
<dbReference type="Pfam" id="PF00356">
    <property type="entry name" value="LacI"/>
    <property type="match status" value="1"/>
</dbReference>
<dbReference type="Pfam" id="PF13377">
    <property type="entry name" value="Peripla_BP_3"/>
    <property type="match status" value="1"/>
</dbReference>
<evidence type="ECO:0000313" key="6">
    <source>
        <dbReference type="Proteomes" id="UP001595607"/>
    </source>
</evidence>
<dbReference type="PANTHER" id="PTHR30146:SF153">
    <property type="entry name" value="LACTOSE OPERON REPRESSOR"/>
    <property type="match status" value="1"/>
</dbReference>
<evidence type="ECO:0000256" key="3">
    <source>
        <dbReference type="ARBA" id="ARBA00023163"/>
    </source>
</evidence>
<dbReference type="CDD" id="cd01392">
    <property type="entry name" value="HTH_LacI"/>
    <property type="match status" value="1"/>
</dbReference>
<accession>A0ABV7MD92</accession>
<dbReference type="InterPro" id="IPR028082">
    <property type="entry name" value="Peripla_BP_I"/>
</dbReference>
<keyword evidence="6" id="KW-1185">Reference proteome</keyword>
<comment type="caution">
    <text evidence="5">The sequence shown here is derived from an EMBL/GenBank/DDBJ whole genome shotgun (WGS) entry which is preliminary data.</text>
</comment>
<keyword evidence="1" id="KW-0805">Transcription regulation</keyword>
<name>A0ABV7MD92_9PROT</name>
<dbReference type="Proteomes" id="UP001595607">
    <property type="component" value="Unassembled WGS sequence"/>
</dbReference>